<evidence type="ECO:0000256" key="1">
    <source>
        <dbReference type="ARBA" id="ARBA00022933"/>
    </source>
</evidence>
<dbReference type="Proteomes" id="UP000199476">
    <property type="component" value="Unassembled WGS sequence"/>
</dbReference>
<evidence type="ECO:0000256" key="2">
    <source>
        <dbReference type="ARBA" id="ARBA00023002"/>
    </source>
</evidence>
<reference evidence="3 4" key="1">
    <citation type="submission" date="2016-10" db="EMBL/GenBank/DDBJ databases">
        <authorList>
            <person name="de Groot N.N."/>
        </authorList>
    </citation>
    <scope>NUCLEOTIDE SEQUENCE [LARGE SCALE GENOMIC DNA]</scope>
    <source>
        <strain evidence="3 4">SLAS-1</strain>
    </source>
</reference>
<protein>
    <submittedName>
        <fullName evidence="3">Selenoprotein B, glycine/betaine/sarcosine/D-proline reductase family</fullName>
    </submittedName>
</protein>
<dbReference type="GO" id="GO:0050485">
    <property type="term" value="F:oxidoreductase activity, acting on X-H and Y-H to form an X-Y bond, with a disulfide as acceptor"/>
    <property type="evidence" value="ECO:0007669"/>
    <property type="project" value="InterPro"/>
</dbReference>
<keyword evidence="1" id="KW-0712">Selenocysteine</keyword>
<gene>
    <name evidence="3" type="ORF">SAMN04488692_10988</name>
</gene>
<dbReference type="NCBIfam" id="TIGR01918">
    <property type="entry name" value="various_sel_PB"/>
    <property type="match status" value="1"/>
</dbReference>
<dbReference type="InterPro" id="IPR010187">
    <property type="entry name" value="Various_sel_PB"/>
</dbReference>
<evidence type="ECO:0000313" key="4">
    <source>
        <dbReference type="Proteomes" id="UP000199476"/>
    </source>
</evidence>
<evidence type="ECO:0000313" key="3">
    <source>
        <dbReference type="EMBL" id="SDL80718.1"/>
    </source>
</evidence>
<dbReference type="AlphaFoldDB" id="A0A1G9N2J5"/>
<organism evidence="3 4">
    <name type="scientific">Halarsenatibacter silvermanii</name>
    <dbReference type="NCBI Taxonomy" id="321763"/>
    <lineage>
        <taxon>Bacteria</taxon>
        <taxon>Bacillati</taxon>
        <taxon>Bacillota</taxon>
        <taxon>Clostridia</taxon>
        <taxon>Halanaerobiales</taxon>
        <taxon>Halarsenatibacteraceae</taxon>
        <taxon>Halarsenatibacter</taxon>
    </lineage>
</organism>
<dbReference type="EMBL" id="FNGO01000009">
    <property type="protein sequence ID" value="SDL80718.1"/>
    <property type="molecule type" value="Genomic_DNA"/>
</dbReference>
<name>A0A1G9N2J5_9FIRM</name>
<proteinExistence type="predicted"/>
<keyword evidence="4" id="KW-1185">Reference proteome</keyword>
<accession>A0A1G9N2J5</accession>
<keyword evidence="2" id="KW-0560">Oxidoreductase</keyword>
<sequence>MVHIASIVPISKTVGANRIVPAVAIPHPLGDPDLGGEEEKARRRELTEKALNALTIDVENQAVFE</sequence>
<dbReference type="STRING" id="321763.SAMN04488692_10988"/>